<sequence length="88" mass="9029">MSTPTTPEAGGKPARTVTAIVARGRMVMGADGKLVAAGKEVTLLAAEVTSLRKAGYLVDPKEPEVPRNDGATIGPRITTSSGVQIKRG</sequence>
<proteinExistence type="predicted"/>
<feature type="compositionally biased region" description="Polar residues" evidence="1">
    <location>
        <begin position="77"/>
        <end position="88"/>
    </location>
</feature>
<organism evidence="2">
    <name type="scientific">Burkholderia cenocepacia</name>
    <dbReference type="NCBI Taxonomy" id="95486"/>
    <lineage>
        <taxon>Bacteria</taxon>
        <taxon>Pseudomonadati</taxon>
        <taxon>Pseudomonadota</taxon>
        <taxon>Betaproteobacteria</taxon>
        <taxon>Burkholderiales</taxon>
        <taxon>Burkholderiaceae</taxon>
        <taxon>Burkholderia</taxon>
        <taxon>Burkholderia cepacia complex</taxon>
    </lineage>
</organism>
<comment type="caution">
    <text evidence="2">The sequence shown here is derived from an EMBL/GenBank/DDBJ whole genome shotgun (WGS) entry which is preliminary data.</text>
</comment>
<name>A0A6B2MT31_9BURK</name>
<evidence type="ECO:0000256" key="1">
    <source>
        <dbReference type="SAM" id="MobiDB-lite"/>
    </source>
</evidence>
<protein>
    <submittedName>
        <fullName evidence="2">Uncharacterized protein</fullName>
    </submittedName>
</protein>
<accession>A0A6B2MT31</accession>
<dbReference type="EMBL" id="JAAEAM010000064">
    <property type="protein sequence ID" value="NDV77117.1"/>
    <property type="molecule type" value="Genomic_DNA"/>
</dbReference>
<reference evidence="2" key="1">
    <citation type="submission" date="2019-11" db="EMBL/GenBank/DDBJ databases">
        <title>Burkholderia cenocepacia CF.</title>
        <authorList>
            <person name="Vianna E.F."/>
            <person name="Marques E.A."/>
            <person name="Albano R.M."/>
            <person name="Leao R.S."/>
        </authorList>
    </citation>
    <scope>NUCLEOTIDE SEQUENCE</scope>
    <source>
        <strain evidence="2">MS-2140</strain>
    </source>
</reference>
<gene>
    <name evidence="2" type="ORF">GFJ35_34465</name>
</gene>
<dbReference type="AlphaFoldDB" id="A0A6B2MT31"/>
<feature type="region of interest" description="Disordered" evidence="1">
    <location>
        <begin position="61"/>
        <end position="88"/>
    </location>
</feature>
<evidence type="ECO:0000313" key="2">
    <source>
        <dbReference type="EMBL" id="NDV77117.1"/>
    </source>
</evidence>
<dbReference type="RefSeq" id="WP_163126236.1">
    <property type="nucleotide sequence ID" value="NZ_JAAEAM010000064.1"/>
</dbReference>